<accession>A0A370IJV7</accession>
<dbReference type="InterPro" id="IPR052648">
    <property type="entry name" value="Ser-tRNA(Sec)_kinase"/>
</dbReference>
<dbReference type="GO" id="GO:0000049">
    <property type="term" value="F:tRNA binding"/>
    <property type="evidence" value="ECO:0007669"/>
    <property type="project" value="TreeGrafter"/>
</dbReference>
<sequence length="218" mass="24322">MRTDANESEIDTVFGGDWSGRVGSRTAERGDANGFPSVARTSAVIVIVCGLPASGKTTLVRGLRRRLSDRGHAVESFHSDDYDRRTYERMYEEVAATLGVASANRTQSGDVAERYERAGADATVDVLLDGTFFERRWRNRFYRLGTTYEVWVRASLSTCLERNRNRADSIPEEGLRAIHARFEPPRADLEIDTEALDAAVALDGLESAVLGWMRRESK</sequence>
<evidence type="ECO:0000313" key="1">
    <source>
        <dbReference type="EMBL" id="RDI71008.1"/>
    </source>
</evidence>
<evidence type="ECO:0000313" key="2">
    <source>
        <dbReference type="Proteomes" id="UP000255421"/>
    </source>
</evidence>
<protein>
    <submittedName>
        <fullName evidence="1">Adenylyl-sulfate kinase</fullName>
        <ecNumber evidence="1">2.7.1.25</ecNumber>
    </submittedName>
</protein>
<comment type="caution">
    <text evidence="1">The sequence shown here is derived from an EMBL/GenBank/DDBJ whole genome shotgun (WGS) entry which is preliminary data.</text>
</comment>
<dbReference type="EMBL" id="QQST01000001">
    <property type="protein sequence ID" value="RDI71008.1"/>
    <property type="molecule type" value="Genomic_DNA"/>
</dbReference>
<gene>
    <name evidence="1" type="ORF">DWB78_04290</name>
</gene>
<dbReference type="Gene3D" id="3.40.50.300">
    <property type="entry name" value="P-loop containing nucleotide triphosphate hydrolases"/>
    <property type="match status" value="1"/>
</dbReference>
<reference evidence="1 2" key="1">
    <citation type="submission" date="2018-07" db="EMBL/GenBank/DDBJ databases">
        <title>Genome sequence of extremly halophilic archaeon Halopelagius longus strain BC12-B1.</title>
        <authorList>
            <person name="Zhang X."/>
        </authorList>
    </citation>
    <scope>NUCLEOTIDE SEQUENCE [LARGE SCALE GENOMIC DNA]</scope>
    <source>
        <strain evidence="1 2">BC12-B1</strain>
    </source>
</reference>
<dbReference type="InterPro" id="IPR027417">
    <property type="entry name" value="P-loop_NTPase"/>
</dbReference>
<keyword evidence="2" id="KW-1185">Reference proteome</keyword>
<dbReference type="AlphaFoldDB" id="A0A370IJV7"/>
<dbReference type="Pfam" id="PF13671">
    <property type="entry name" value="AAA_33"/>
    <property type="match status" value="1"/>
</dbReference>
<keyword evidence="1" id="KW-0808">Transferase</keyword>
<dbReference type="SUPFAM" id="SSF52540">
    <property type="entry name" value="P-loop containing nucleoside triphosphate hydrolases"/>
    <property type="match status" value="1"/>
</dbReference>
<name>A0A370IJV7_9EURY</name>
<dbReference type="GO" id="GO:0004020">
    <property type="term" value="F:adenylylsulfate kinase activity"/>
    <property type="evidence" value="ECO:0007669"/>
    <property type="project" value="UniProtKB-EC"/>
</dbReference>
<proteinExistence type="predicted"/>
<dbReference type="PANTHER" id="PTHR20873">
    <property type="entry name" value="L-SERYL-TRNA(SEC) KINASE"/>
    <property type="match status" value="1"/>
</dbReference>
<dbReference type="Proteomes" id="UP000255421">
    <property type="component" value="Unassembled WGS sequence"/>
</dbReference>
<keyword evidence="1" id="KW-0418">Kinase</keyword>
<dbReference type="PANTHER" id="PTHR20873:SF0">
    <property type="entry name" value="L-SERYL-TRNA(SEC) KINASE"/>
    <property type="match status" value="1"/>
</dbReference>
<dbReference type="EC" id="2.7.1.25" evidence="1"/>
<organism evidence="1 2">
    <name type="scientific">Halopelagius longus</name>
    <dbReference type="NCBI Taxonomy" id="1236180"/>
    <lineage>
        <taxon>Archaea</taxon>
        <taxon>Methanobacteriati</taxon>
        <taxon>Methanobacteriota</taxon>
        <taxon>Stenosarchaea group</taxon>
        <taxon>Halobacteria</taxon>
        <taxon>Halobacteriales</taxon>
        <taxon>Haloferacaceae</taxon>
    </lineage>
</organism>